<proteinExistence type="predicted"/>
<keyword evidence="4" id="KW-1185">Reference proteome</keyword>
<feature type="compositionally biased region" description="Basic and acidic residues" evidence="1">
    <location>
        <begin position="134"/>
        <end position="187"/>
    </location>
</feature>
<dbReference type="AlphaFoldDB" id="K0SAA0"/>
<name>K0SAA0_THAOC</name>
<gene>
    <name evidence="3" type="ORF">THAOC_22038</name>
</gene>
<dbReference type="EMBL" id="AGNL01026804">
    <property type="protein sequence ID" value="EJK57881.1"/>
    <property type="molecule type" value="Genomic_DNA"/>
</dbReference>
<evidence type="ECO:0000313" key="3">
    <source>
        <dbReference type="EMBL" id="EJK57881.1"/>
    </source>
</evidence>
<feature type="region of interest" description="Disordered" evidence="1">
    <location>
        <begin position="365"/>
        <end position="419"/>
    </location>
</feature>
<keyword evidence="2" id="KW-1133">Transmembrane helix</keyword>
<feature type="transmembrane region" description="Helical" evidence="2">
    <location>
        <begin position="44"/>
        <end position="66"/>
    </location>
</feature>
<evidence type="ECO:0000313" key="4">
    <source>
        <dbReference type="Proteomes" id="UP000266841"/>
    </source>
</evidence>
<feature type="compositionally biased region" description="Basic and acidic residues" evidence="1">
    <location>
        <begin position="209"/>
        <end position="222"/>
    </location>
</feature>
<comment type="caution">
    <text evidence="3">The sequence shown here is derived from an EMBL/GenBank/DDBJ whole genome shotgun (WGS) entry which is preliminary data.</text>
</comment>
<evidence type="ECO:0000256" key="1">
    <source>
        <dbReference type="SAM" id="MobiDB-lite"/>
    </source>
</evidence>
<feature type="compositionally biased region" description="Polar residues" evidence="1">
    <location>
        <begin position="402"/>
        <end position="419"/>
    </location>
</feature>
<feature type="compositionally biased region" description="Acidic residues" evidence="1">
    <location>
        <begin position="371"/>
        <end position="387"/>
    </location>
</feature>
<feature type="compositionally biased region" description="Basic residues" evidence="1">
    <location>
        <begin position="198"/>
        <end position="208"/>
    </location>
</feature>
<protein>
    <submittedName>
        <fullName evidence="3">Uncharacterized protein</fullName>
    </submittedName>
</protein>
<reference evidence="3 4" key="1">
    <citation type="journal article" date="2012" name="Genome Biol.">
        <title>Genome and low-iron response of an oceanic diatom adapted to chronic iron limitation.</title>
        <authorList>
            <person name="Lommer M."/>
            <person name="Specht M."/>
            <person name="Roy A.S."/>
            <person name="Kraemer L."/>
            <person name="Andreson R."/>
            <person name="Gutowska M.A."/>
            <person name="Wolf J."/>
            <person name="Bergner S.V."/>
            <person name="Schilhabel M.B."/>
            <person name="Klostermeier U.C."/>
            <person name="Beiko R.G."/>
            <person name="Rosenstiel P."/>
            <person name="Hippler M."/>
            <person name="Laroche J."/>
        </authorList>
    </citation>
    <scope>NUCLEOTIDE SEQUENCE [LARGE SCALE GENOMIC DNA]</scope>
    <source>
        <strain evidence="3 4">CCMP1005</strain>
    </source>
</reference>
<dbReference type="Proteomes" id="UP000266841">
    <property type="component" value="Unassembled WGS sequence"/>
</dbReference>
<feature type="region of interest" description="Disordered" evidence="1">
    <location>
        <begin position="108"/>
        <end position="238"/>
    </location>
</feature>
<accession>K0SAA0</accession>
<keyword evidence="2" id="KW-0812">Transmembrane</keyword>
<keyword evidence="2" id="KW-0472">Membrane</keyword>
<evidence type="ECO:0000256" key="2">
    <source>
        <dbReference type="SAM" id="Phobius"/>
    </source>
</evidence>
<sequence length="419" mass="46791">MMDFLGEIDKHTFDDLFPLEDQVLGWDRFLSSILGHGVYTLGSYLVTFWMITFVTTVCLLSAKSAFSTIRRWRRRWRHRVWFRSPHDGAEMSNSEAIEDVLGDSYASRRGPVSQRARQREAAQGAQSVRAASQETRRADQVDEFERIARRARGAEERVGGQRPRGSEDARQSSGERNEEGVQTREAADGTGLLEHQQRKPRGSQHRRLLRESRGLRRQERARAVRSRRDRGQQSPAYFRERGTLSDALLARGDTECFLHTRDFPSTPIKGFFGASPFMIANPHWVAILRLLMPGVCVEILRRAPIAPAPKLLLAENNPVVAAYGAAHEIESSGAIPTLQTGVLKKYNFRSVKRTRKTLGGGIYAEATSVNDDGEDDDDSGESSEDGDSLWGVGKGGLKEALPTNSENFTASDGSRFSIP</sequence>
<organism evidence="3 4">
    <name type="scientific">Thalassiosira oceanica</name>
    <name type="common">Marine diatom</name>
    <dbReference type="NCBI Taxonomy" id="159749"/>
    <lineage>
        <taxon>Eukaryota</taxon>
        <taxon>Sar</taxon>
        <taxon>Stramenopiles</taxon>
        <taxon>Ochrophyta</taxon>
        <taxon>Bacillariophyta</taxon>
        <taxon>Coscinodiscophyceae</taxon>
        <taxon>Thalassiosirophycidae</taxon>
        <taxon>Thalassiosirales</taxon>
        <taxon>Thalassiosiraceae</taxon>
        <taxon>Thalassiosira</taxon>
    </lineage>
</organism>
<dbReference type="OrthoDB" id="193843at2759"/>